<sequence>MIIDVGIAIDLAFEVKKPVPGEQLQHVRHKLHRAIDLRLAGAVEINGERYLCFAGIAFNGGCSRHWLPPFI</sequence>
<organism evidence="1">
    <name type="scientific">bioreactor metagenome</name>
    <dbReference type="NCBI Taxonomy" id="1076179"/>
    <lineage>
        <taxon>unclassified sequences</taxon>
        <taxon>metagenomes</taxon>
        <taxon>ecological metagenomes</taxon>
    </lineage>
</organism>
<protein>
    <submittedName>
        <fullName evidence="1">Uncharacterized protein</fullName>
    </submittedName>
</protein>
<reference evidence="1" key="1">
    <citation type="submission" date="2019-08" db="EMBL/GenBank/DDBJ databases">
        <authorList>
            <person name="Kucharzyk K."/>
            <person name="Murdoch R.W."/>
            <person name="Higgins S."/>
            <person name="Loffler F."/>
        </authorList>
    </citation>
    <scope>NUCLEOTIDE SEQUENCE</scope>
</reference>
<dbReference type="EMBL" id="VSSQ01120537">
    <property type="protein sequence ID" value="MPN53424.1"/>
    <property type="molecule type" value="Genomic_DNA"/>
</dbReference>
<name>A0A645IYT4_9ZZZZ</name>
<accession>A0A645IYT4</accession>
<evidence type="ECO:0000313" key="1">
    <source>
        <dbReference type="EMBL" id="MPN53424.1"/>
    </source>
</evidence>
<dbReference type="AlphaFoldDB" id="A0A645IYT4"/>
<proteinExistence type="predicted"/>
<gene>
    <name evidence="1" type="ORF">SDC9_201088</name>
</gene>
<comment type="caution">
    <text evidence="1">The sequence shown here is derived from an EMBL/GenBank/DDBJ whole genome shotgun (WGS) entry which is preliminary data.</text>
</comment>